<gene>
    <name evidence="1" type="ORF">IV203_038071</name>
</gene>
<evidence type="ECO:0000313" key="1">
    <source>
        <dbReference type="EMBL" id="KAG7364868.1"/>
    </source>
</evidence>
<dbReference type="Proteomes" id="UP000693970">
    <property type="component" value="Unassembled WGS sequence"/>
</dbReference>
<dbReference type="AlphaFoldDB" id="A0A9K3LM49"/>
<organism evidence="1 2">
    <name type="scientific">Nitzschia inconspicua</name>
    <dbReference type="NCBI Taxonomy" id="303405"/>
    <lineage>
        <taxon>Eukaryota</taxon>
        <taxon>Sar</taxon>
        <taxon>Stramenopiles</taxon>
        <taxon>Ochrophyta</taxon>
        <taxon>Bacillariophyta</taxon>
        <taxon>Bacillariophyceae</taxon>
        <taxon>Bacillariophycidae</taxon>
        <taxon>Bacillariales</taxon>
        <taxon>Bacillariaceae</taxon>
        <taxon>Nitzschia</taxon>
    </lineage>
</organism>
<reference evidence="1" key="2">
    <citation type="submission" date="2021-04" db="EMBL/GenBank/DDBJ databases">
        <authorList>
            <person name="Podell S."/>
        </authorList>
    </citation>
    <scope>NUCLEOTIDE SEQUENCE</scope>
    <source>
        <strain evidence="1">Hildebrandi</strain>
    </source>
</reference>
<reference evidence="1" key="1">
    <citation type="journal article" date="2021" name="Sci. Rep.">
        <title>Diploid genomic architecture of Nitzschia inconspicua, an elite biomass production diatom.</title>
        <authorList>
            <person name="Oliver A."/>
            <person name="Podell S."/>
            <person name="Pinowska A."/>
            <person name="Traller J.C."/>
            <person name="Smith S.R."/>
            <person name="McClure R."/>
            <person name="Beliaev A."/>
            <person name="Bohutskyi P."/>
            <person name="Hill E.A."/>
            <person name="Rabines A."/>
            <person name="Zheng H."/>
            <person name="Allen L.Z."/>
            <person name="Kuo A."/>
            <person name="Grigoriev I.V."/>
            <person name="Allen A.E."/>
            <person name="Hazlebeck D."/>
            <person name="Allen E.E."/>
        </authorList>
    </citation>
    <scope>NUCLEOTIDE SEQUENCE</scope>
    <source>
        <strain evidence="1">Hildebrandi</strain>
    </source>
</reference>
<dbReference type="EMBL" id="JAGRRH010000009">
    <property type="protein sequence ID" value="KAG7364868.1"/>
    <property type="molecule type" value="Genomic_DNA"/>
</dbReference>
<comment type="caution">
    <text evidence="1">The sequence shown here is derived from an EMBL/GenBank/DDBJ whole genome shotgun (WGS) entry which is preliminary data.</text>
</comment>
<name>A0A9K3LM49_9STRA</name>
<keyword evidence="2" id="KW-1185">Reference proteome</keyword>
<protein>
    <submittedName>
        <fullName evidence="1">Uncharacterized protein</fullName>
    </submittedName>
</protein>
<sequence>MLAAAREAPIAAMVTSGAISNSNGFVCFLFLVVYKFVRDLEAAANCGAVPLPPLLRCSGLFLLQPFCSVALSLSTSTVVKLGTNGGDKESFHYRGCLLELGTGTGAGALAAGAGAIWALAGAIAGAFSRSAGAALAAGGAGG</sequence>
<evidence type="ECO:0000313" key="2">
    <source>
        <dbReference type="Proteomes" id="UP000693970"/>
    </source>
</evidence>
<proteinExistence type="predicted"/>
<accession>A0A9K3LM49</accession>